<dbReference type="InterPro" id="IPR050530">
    <property type="entry name" value="GvpA"/>
</dbReference>
<evidence type="ECO:0000313" key="5">
    <source>
        <dbReference type="Proteomes" id="UP000029424"/>
    </source>
</evidence>
<sequence>MTPPCSPPSRAVRSADGEPVPVELAERLSLCEALDRILNKGAVISAHVVVSVAGVDLLYLHLRLLLSSVETALAGRAMPLEEESR</sequence>
<accession>A0AAI8FQ92</accession>
<name>A0AAI8FQ92_9BURK</name>
<proteinExistence type="inferred from homology"/>
<dbReference type="PANTHER" id="PTHR35344:SF4">
    <property type="entry name" value="GAS VESICLE PROTEIN A1"/>
    <property type="match status" value="1"/>
</dbReference>
<gene>
    <name evidence="4" type="ORF">DM82_5908</name>
</gene>
<dbReference type="GO" id="GO:0031411">
    <property type="term" value="C:gas vesicle"/>
    <property type="evidence" value="ECO:0007669"/>
    <property type="project" value="UniProtKB-SubCell"/>
</dbReference>
<reference evidence="4 5" key="1">
    <citation type="submission" date="2014-06" db="EMBL/GenBank/DDBJ databases">
        <authorList>
            <person name="Bishop-Lilly K.A."/>
            <person name="Broomall S.M."/>
            <person name="Chain P.S."/>
            <person name="Chertkov O."/>
            <person name="Coyne S.R."/>
            <person name="Daligault H.E."/>
            <person name="Davenport K.W."/>
            <person name="Erkkila T."/>
            <person name="Frey K.G."/>
            <person name="Gibbons H.S."/>
            <person name="Gu W."/>
            <person name="Jaissle J."/>
            <person name="Johnson S.L."/>
            <person name="Koroleva G.I."/>
            <person name="Ladner J.T."/>
            <person name="Lo C.-C."/>
            <person name="Minogue T.D."/>
            <person name="Munk C."/>
            <person name="Palacios G.F."/>
            <person name="Redden C.L."/>
            <person name="Rosenzweig C.N."/>
            <person name="Scholz M.B."/>
            <person name="Teshima H."/>
            <person name="Xu Y."/>
        </authorList>
    </citation>
    <scope>NUCLEOTIDE SEQUENCE [LARGE SCALE GENOMIC DNA]</scope>
    <source>
        <strain evidence="4 5">EO147</strain>
    </source>
</reference>
<comment type="similarity">
    <text evidence="3">Belongs to the gas vesicle GvpA family.</text>
</comment>
<dbReference type="PANTHER" id="PTHR35344">
    <property type="entry name" value="GAS VESICLE STRUCTURAL PROTEIN 2-RELATED"/>
    <property type="match status" value="1"/>
</dbReference>
<comment type="subcellular location">
    <subcellularLocation>
        <location evidence="2">Gas vesicle</location>
    </subcellularLocation>
</comment>
<protein>
    <submittedName>
        <fullName evidence="4">Gas vesicle family protein</fullName>
    </submittedName>
</protein>
<evidence type="ECO:0000313" key="4">
    <source>
        <dbReference type="EMBL" id="AIO68745.1"/>
    </source>
</evidence>
<evidence type="ECO:0000256" key="2">
    <source>
        <dbReference type="ARBA" id="ARBA00035108"/>
    </source>
</evidence>
<dbReference type="GO" id="GO:0012506">
    <property type="term" value="C:vesicle membrane"/>
    <property type="evidence" value="ECO:0007669"/>
    <property type="project" value="InterPro"/>
</dbReference>
<organism evidence="4 5">
    <name type="scientific">Burkholderia oklahomensis</name>
    <dbReference type="NCBI Taxonomy" id="342113"/>
    <lineage>
        <taxon>Bacteria</taxon>
        <taxon>Pseudomonadati</taxon>
        <taxon>Pseudomonadota</taxon>
        <taxon>Betaproteobacteria</taxon>
        <taxon>Burkholderiales</taxon>
        <taxon>Burkholderiaceae</taxon>
        <taxon>Burkholderia</taxon>
        <taxon>pseudomallei group</taxon>
    </lineage>
</organism>
<evidence type="ECO:0000256" key="1">
    <source>
        <dbReference type="ARBA" id="ARBA00022987"/>
    </source>
</evidence>
<dbReference type="AlphaFoldDB" id="A0AAI8FQ92"/>
<dbReference type="Pfam" id="PF00741">
    <property type="entry name" value="Gas_vesicle"/>
    <property type="match status" value="1"/>
</dbReference>
<dbReference type="RefSeq" id="WP_232239156.1">
    <property type="nucleotide sequence ID" value="NZ_CP008727.1"/>
</dbReference>
<dbReference type="InterPro" id="IPR000638">
    <property type="entry name" value="Gas-vesicle_GvpA-like"/>
</dbReference>
<keyword evidence="5" id="KW-1185">Reference proteome</keyword>
<dbReference type="KEGG" id="bok:DM82_5908"/>
<keyword evidence="1" id="KW-0304">Gas vesicle</keyword>
<evidence type="ECO:0000256" key="3">
    <source>
        <dbReference type="ARBA" id="ARBA00035646"/>
    </source>
</evidence>
<dbReference type="GO" id="GO:0005198">
    <property type="term" value="F:structural molecule activity"/>
    <property type="evidence" value="ECO:0007669"/>
    <property type="project" value="InterPro"/>
</dbReference>
<dbReference type="Proteomes" id="UP000029424">
    <property type="component" value="Chromosome 2"/>
</dbReference>
<dbReference type="EMBL" id="CP008727">
    <property type="protein sequence ID" value="AIO68745.1"/>
    <property type="molecule type" value="Genomic_DNA"/>
</dbReference>